<keyword evidence="3" id="KW-1185">Reference proteome</keyword>
<feature type="compositionally biased region" description="Pro residues" evidence="1">
    <location>
        <begin position="281"/>
        <end position="299"/>
    </location>
</feature>
<feature type="region of interest" description="Disordered" evidence="1">
    <location>
        <begin position="89"/>
        <end position="125"/>
    </location>
</feature>
<evidence type="ECO:0000313" key="2">
    <source>
        <dbReference type="EMBL" id="KAK3320475.1"/>
    </source>
</evidence>
<feature type="compositionally biased region" description="Polar residues" evidence="1">
    <location>
        <begin position="325"/>
        <end position="339"/>
    </location>
</feature>
<feature type="compositionally biased region" description="Low complexity" evidence="1">
    <location>
        <begin position="212"/>
        <end position="221"/>
    </location>
</feature>
<feature type="compositionally biased region" description="Basic residues" evidence="1">
    <location>
        <begin position="892"/>
        <end position="901"/>
    </location>
</feature>
<feature type="region of interest" description="Disordered" evidence="1">
    <location>
        <begin position="1134"/>
        <end position="1160"/>
    </location>
</feature>
<feature type="region of interest" description="Disordered" evidence="1">
    <location>
        <begin position="734"/>
        <end position="826"/>
    </location>
</feature>
<feature type="region of interest" description="Disordered" evidence="1">
    <location>
        <begin position="890"/>
        <end position="914"/>
    </location>
</feature>
<comment type="caution">
    <text evidence="2">The sequence shown here is derived from an EMBL/GenBank/DDBJ whole genome shotgun (WGS) entry which is preliminary data.</text>
</comment>
<gene>
    <name evidence="2" type="ORF">B0T19DRAFT_450751</name>
</gene>
<feature type="compositionally biased region" description="Basic and acidic residues" evidence="1">
    <location>
        <begin position="1251"/>
        <end position="1265"/>
    </location>
</feature>
<feature type="compositionally biased region" description="Basic and acidic residues" evidence="1">
    <location>
        <begin position="804"/>
        <end position="820"/>
    </location>
</feature>
<feature type="region of interest" description="Disordered" evidence="1">
    <location>
        <begin position="1"/>
        <end position="50"/>
    </location>
</feature>
<feature type="compositionally biased region" description="Polar residues" evidence="1">
    <location>
        <begin position="647"/>
        <end position="664"/>
    </location>
</feature>
<organism evidence="2 3">
    <name type="scientific">Cercophora scortea</name>
    <dbReference type="NCBI Taxonomy" id="314031"/>
    <lineage>
        <taxon>Eukaryota</taxon>
        <taxon>Fungi</taxon>
        <taxon>Dikarya</taxon>
        <taxon>Ascomycota</taxon>
        <taxon>Pezizomycotina</taxon>
        <taxon>Sordariomycetes</taxon>
        <taxon>Sordariomycetidae</taxon>
        <taxon>Sordariales</taxon>
        <taxon>Lasiosphaeriaceae</taxon>
        <taxon>Cercophora</taxon>
    </lineage>
</organism>
<feature type="compositionally biased region" description="Polar residues" evidence="1">
    <location>
        <begin position="234"/>
        <end position="250"/>
    </location>
</feature>
<feature type="region of interest" description="Disordered" evidence="1">
    <location>
        <begin position="381"/>
        <end position="414"/>
    </location>
</feature>
<feature type="compositionally biased region" description="Basic and acidic residues" evidence="1">
    <location>
        <begin position="1297"/>
        <end position="1308"/>
    </location>
</feature>
<dbReference type="Proteomes" id="UP001286456">
    <property type="component" value="Unassembled WGS sequence"/>
</dbReference>
<protein>
    <submittedName>
        <fullName evidence="2">Uncharacterized protein</fullName>
    </submittedName>
</protein>
<feature type="region of interest" description="Disordered" evidence="1">
    <location>
        <begin position="953"/>
        <end position="1029"/>
    </location>
</feature>
<feature type="compositionally biased region" description="Basic and acidic residues" evidence="1">
    <location>
        <begin position="381"/>
        <end position="391"/>
    </location>
</feature>
<reference evidence="2" key="1">
    <citation type="journal article" date="2023" name="Mol. Phylogenet. Evol.">
        <title>Genome-scale phylogeny and comparative genomics of the fungal order Sordariales.</title>
        <authorList>
            <person name="Hensen N."/>
            <person name="Bonometti L."/>
            <person name="Westerberg I."/>
            <person name="Brannstrom I.O."/>
            <person name="Guillou S."/>
            <person name="Cros-Aarteil S."/>
            <person name="Calhoun S."/>
            <person name="Haridas S."/>
            <person name="Kuo A."/>
            <person name="Mondo S."/>
            <person name="Pangilinan J."/>
            <person name="Riley R."/>
            <person name="LaButti K."/>
            <person name="Andreopoulos B."/>
            <person name="Lipzen A."/>
            <person name="Chen C."/>
            <person name="Yan M."/>
            <person name="Daum C."/>
            <person name="Ng V."/>
            <person name="Clum A."/>
            <person name="Steindorff A."/>
            <person name="Ohm R.A."/>
            <person name="Martin F."/>
            <person name="Silar P."/>
            <person name="Natvig D.O."/>
            <person name="Lalanne C."/>
            <person name="Gautier V."/>
            <person name="Ament-Velasquez S.L."/>
            <person name="Kruys A."/>
            <person name="Hutchinson M.I."/>
            <person name="Powell A.J."/>
            <person name="Barry K."/>
            <person name="Miller A.N."/>
            <person name="Grigoriev I.V."/>
            <person name="Debuchy R."/>
            <person name="Gladieux P."/>
            <person name="Hiltunen Thoren M."/>
            <person name="Johannesson H."/>
        </authorList>
    </citation>
    <scope>NUCLEOTIDE SEQUENCE</scope>
    <source>
        <strain evidence="2">SMH4131-1</strain>
    </source>
</reference>
<feature type="compositionally biased region" description="Acidic residues" evidence="1">
    <location>
        <begin position="1004"/>
        <end position="1022"/>
    </location>
</feature>
<feature type="region of interest" description="Disordered" evidence="1">
    <location>
        <begin position="467"/>
        <end position="507"/>
    </location>
</feature>
<feature type="region of interest" description="Disordered" evidence="1">
    <location>
        <begin position="634"/>
        <end position="685"/>
    </location>
</feature>
<feature type="region of interest" description="Disordered" evidence="1">
    <location>
        <begin position="180"/>
        <end position="348"/>
    </location>
</feature>
<dbReference type="EMBL" id="JAUEPO010000005">
    <property type="protein sequence ID" value="KAK3320475.1"/>
    <property type="molecule type" value="Genomic_DNA"/>
</dbReference>
<evidence type="ECO:0000256" key="1">
    <source>
        <dbReference type="SAM" id="MobiDB-lite"/>
    </source>
</evidence>
<feature type="compositionally biased region" description="Basic and acidic residues" evidence="1">
    <location>
        <begin position="1134"/>
        <end position="1153"/>
    </location>
</feature>
<evidence type="ECO:0000313" key="3">
    <source>
        <dbReference type="Proteomes" id="UP001286456"/>
    </source>
</evidence>
<feature type="compositionally biased region" description="Gly residues" evidence="1">
    <location>
        <begin position="97"/>
        <end position="118"/>
    </location>
</feature>
<feature type="compositionally biased region" description="Low complexity" evidence="1">
    <location>
        <begin position="973"/>
        <end position="982"/>
    </location>
</feature>
<feature type="compositionally biased region" description="Low complexity" evidence="1">
    <location>
        <begin position="183"/>
        <end position="203"/>
    </location>
</feature>
<feature type="compositionally biased region" description="Low complexity" evidence="1">
    <location>
        <begin position="19"/>
        <end position="44"/>
    </location>
</feature>
<feature type="compositionally biased region" description="Polar residues" evidence="1">
    <location>
        <begin position="392"/>
        <end position="411"/>
    </location>
</feature>
<sequence length="1522" mass="161483">MAVRYRALGQEYSDDEDYVSSSSLSPTQAWTSTSNSNSTATATSESKCVTGPRMQAMAIASPTSSSSTYMTQHTFTPLSMAGSDYSLSENTEEEGIGDGGVDGAGGVVGLGSDRGTGPGSAQHKVGDLQSLAGSATAPPTTALAPRRATIVNAMVQSFEALSSAQTARTKAGKGYDLTIPTKNANGLNNNNGDRGVGLLSPPLSSNPPSPARPQSQSQPAQEELGGGGGAAKGNNTRNSAFPRSAQTLGSPTRPGRAAWNTNSSPPTGLRRDTDTTIIRPSPTPAPAPTPQPHPHPHPPPADRRTQPLSPLAPLSPPSTAPTQSRSVRTSSTASLTINHPTPDVNKRSISGVFLGNIAALEATAERLSMTSSIEDAIRDEHNELKRSDSRRSSILQASSPNSRNASGSLDSPSFAGHAQLSVTSRQSSIVSINNAARFGGYSPGGYIMSPRHSLSAASARLRLTTGDLQSPDAAPIDSPWRSEAGTGEDFPFVNRHGPGKSSTRSTASKLSLAQIAELDNPTGLTQEAFDAADRAAAAGETIPDDDDTIRATAHQHIEDCFAGQMDDVDLETPEEGTQASQPMLDNDYMDQPPARLQLHQPGEHHYGQYHEDERPATSGSGATFEQAQMAFGDFDGVHCDPEADSVPPSQGLDSQAGQEPPQTQKPRSPLKPRPKSYFDPSTGQQMLFYPAPVPAMLNLPPKLSKKPKAAARNIRRSQVLSAMPEVARDSRVWLPDPTEGLRGSQDNLPFMTGALGHDLGSAPPNPDTTPQLPQGDGVGLPPADPAHARHPSETSTIHPLPPRQQEREFRRPQRLTDTDKRKSRATMSELPAQLRASAFFDLPSTTPNVELKGGSAMATLDSILDASATAPVSAFIDHAFAGKLGSEVYGRERKKKTKKPAPRPEGLDGQDGEAVREFGLPADKTIVAKKSSNSLLEPTPVPKKRASYMSLLGGRRAKDDDDDFDDGRTTLGRPAARRASASSREDASPRADQGPFSPNHLEPDSDESPDDEEDDEERDEDNLGYHGPPTTLLAELQLRKQQNKLRTRATMDAYPHGMHSTLLQLDAVAELERKARKGKRVNLAWEDPKANPDHLDEVDDEDVPLGMLFVAKAAGAANGGNAANSEMNRPLGLMERREMEDNEPLSRRRDRIQGRSSDQLPISLTMMQKRITGLTLAGALGAGRSQSRLALPLQSTAGSSAGSVAGGAVDELEGETLAARRARLAAENPLPRARPVSGLFSSELLSQFGGDDERPDSADKGKSKLDSPTSTGDKENAPPTNAVPEEEETLGQRRRRLQAEREAREREMGNAARTGSNLGLAPAPAPAPAPDAQRLVRTLSMADVLGAHPFDTAQGAIDPREAERLRREAELARAQRESEAKMAAVRAQMPANLGTPIHGARNGGYMAGRFNDGWGGNQAIPSPGYAGGGMPQQQQLPQQPMMAPAVQAGGFNTNAYNYNTAATAGVGVYGPVVTGPAYGMNPSAMNLNAAAYGAYAAMGMPVPNTPQAHADMVERWRRSVMP</sequence>
<feature type="region of interest" description="Disordered" evidence="1">
    <location>
        <begin position="572"/>
        <end position="599"/>
    </location>
</feature>
<feature type="region of interest" description="Disordered" evidence="1">
    <location>
        <begin position="1246"/>
        <end position="1330"/>
    </location>
</feature>
<reference evidence="2" key="2">
    <citation type="submission" date="2023-06" db="EMBL/GenBank/DDBJ databases">
        <authorList>
            <consortium name="Lawrence Berkeley National Laboratory"/>
            <person name="Haridas S."/>
            <person name="Hensen N."/>
            <person name="Bonometti L."/>
            <person name="Westerberg I."/>
            <person name="Brannstrom I.O."/>
            <person name="Guillou S."/>
            <person name="Cros-Aarteil S."/>
            <person name="Calhoun S."/>
            <person name="Kuo A."/>
            <person name="Mondo S."/>
            <person name="Pangilinan J."/>
            <person name="Riley R."/>
            <person name="Labutti K."/>
            <person name="Andreopoulos B."/>
            <person name="Lipzen A."/>
            <person name="Chen C."/>
            <person name="Yanf M."/>
            <person name="Daum C."/>
            <person name="Ng V."/>
            <person name="Clum A."/>
            <person name="Steindorff A."/>
            <person name="Ohm R."/>
            <person name="Martin F."/>
            <person name="Silar P."/>
            <person name="Natvig D."/>
            <person name="Lalanne C."/>
            <person name="Gautier V."/>
            <person name="Ament-Velasquez S.L."/>
            <person name="Kruys A."/>
            <person name="Hutchinson M.I."/>
            <person name="Powell A.J."/>
            <person name="Barry K."/>
            <person name="Miller A.N."/>
            <person name="Grigoriev I.V."/>
            <person name="Debuchy R."/>
            <person name="Gladieux P."/>
            <person name="Thoren M.H."/>
            <person name="Johannesson H."/>
        </authorList>
    </citation>
    <scope>NUCLEOTIDE SEQUENCE</scope>
    <source>
        <strain evidence="2">SMH4131-1</strain>
    </source>
</reference>
<proteinExistence type="predicted"/>
<accession>A0AAE0I8X8</accession>
<name>A0AAE0I8X8_9PEZI</name>